<dbReference type="PROSITE" id="PS50293">
    <property type="entry name" value="TPR_REGION"/>
    <property type="match status" value="1"/>
</dbReference>
<evidence type="ECO:0000313" key="2">
    <source>
        <dbReference type="EMBL" id="QEL57450.1"/>
    </source>
</evidence>
<dbReference type="PROSITE" id="PS50005">
    <property type="entry name" value="TPR"/>
    <property type="match status" value="1"/>
</dbReference>
<feature type="repeat" description="TPR" evidence="1">
    <location>
        <begin position="198"/>
        <end position="231"/>
    </location>
</feature>
<dbReference type="SUPFAM" id="SSF48452">
    <property type="entry name" value="TPR-like"/>
    <property type="match status" value="1"/>
</dbReference>
<dbReference type="EMBL" id="CP043473">
    <property type="protein sequence ID" value="QEL57450.1"/>
    <property type="molecule type" value="Genomic_DNA"/>
</dbReference>
<organism evidence="2 3">
    <name type="scientific">Chromobacterium paludis</name>
    <dbReference type="NCBI Taxonomy" id="2605945"/>
    <lineage>
        <taxon>Bacteria</taxon>
        <taxon>Pseudomonadati</taxon>
        <taxon>Pseudomonadota</taxon>
        <taxon>Betaproteobacteria</taxon>
        <taxon>Neisseriales</taxon>
        <taxon>Chromobacteriaceae</taxon>
        <taxon>Chromobacterium</taxon>
    </lineage>
</organism>
<dbReference type="InterPro" id="IPR011990">
    <property type="entry name" value="TPR-like_helical_dom_sf"/>
</dbReference>
<dbReference type="AlphaFoldDB" id="A0A5C1DLM4"/>
<proteinExistence type="predicted"/>
<dbReference type="Gene3D" id="1.25.40.10">
    <property type="entry name" value="Tetratricopeptide repeat domain"/>
    <property type="match status" value="1"/>
</dbReference>
<gene>
    <name evidence="2" type="ORF">FYK34_18675</name>
</gene>
<dbReference type="Proteomes" id="UP000322079">
    <property type="component" value="Chromosome"/>
</dbReference>
<dbReference type="KEGG" id="chrm:FYK34_18675"/>
<dbReference type="SMART" id="SM00028">
    <property type="entry name" value="TPR"/>
    <property type="match status" value="1"/>
</dbReference>
<evidence type="ECO:0000313" key="3">
    <source>
        <dbReference type="Proteomes" id="UP000322079"/>
    </source>
</evidence>
<keyword evidence="1" id="KW-0802">TPR repeat</keyword>
<name>A0A5C1DLM4_9NEIS</name>
<reference evidence="2 3" key="1">
    <citation type="submission" date="2019-08" db="EMBL/GenBank/DDBJ databases">
        <title>Chromobacterium paludis, a novel bacterium isolated from a Maryland marsh pond.</title>
        <authorList>
            <person name="Blackburn M.B."/>
            <person name="Gundersen-Rindal D.E."/>
        </authorList>
    </citation>
    <scope>NUCLEOTIDE SEQUENCE [LARGE SCALE GENOMIC DNA]</scope>
    <source>
        <strain evidence="3">IIBBL 257-1</strain>
    </source>
</reference>
<evidence type="ECO:0000256" key="1">
    <source>
        <dbReference type="PROSITE-ProRule" id="PRU00339"/>
    </source>
</evidence>
<protein>
    <submittedName>
        <fullName evidence="2">Tetratricopeptide repeat protein</fullName>
    </submittedName>
</protein>
<dbReference type="InterPro" id="IPR019734">
    <property type="entry name" value="TPR_rpt"/>
</dbReference>
<dbReference type="Pfam" id="PF13424">
    <property type="entry name" value="TPR_12"/>
    <property type="match status" value="1"/>
</dbReference>
<accession>A0A5C1DLM4</accession>
<keyword evidence="3" id="KW-1185">Reference proteome</keyword>
<sequence length="309" mass="34869">MMENGRFLRLFHIVMSAIRVVSQALVCALLVWSAEAAALDWNPLWDFNRPALSEQRFRAAQATAGPDDFLILQTQIARSYGLRQDFKQTRALLSAIQPRLAGASLEAQARYWLEWGRSWVSATHPQDQLTDDARRQARAAYLQADGLARRGGLDALSIDSLHMLALVETDTPAQLRWNREALRLAETSSQPAAQKWRASLRNNIGYVLYQQGDYPQALDEFQQALALRRQGRDAAATRVAWWMVAWTLHAMKRQDEALAIQLRLEKENAAAGDPDPDVFDELAKLYRERGDGTLADHYATLRRQAGASQ</sequence>